<dbReference type="STRING" id="88036.D8R952"/>
<dbReference type="InterPro" id="IPR050164">
    <property type="entry name" value="Peptidase_C19"/>
</dbReference>
<dbReference type="SUPFAM" id="SSF54001">
    <property type="entry name" value="Cysteine proteinases"/>
    <property type="match status" value="1"/>
</dbReference>
<dbReference type="GO" id="GO:0031647">
    <property type="term" value="P:regulation of protein stability"/>
    <property type="evidence" value="ECO:0000318"/>
    <property type="project" value="GO_Central"/>
</dbReference>
<dbReference type="GO" id="GO:0005829">
    <property type="term" value="C:cytosol"/>
    <property type="evidence" value="ECO:0000318"/>
    <property type="project" value="GO_Central"/>
</dbReference>
<protein>
    <recommendedName>
        <fullName evidence="3">ubiquitinyl hydrolase 1</fullName>
        <ecNumber evidence="3">3.4.19.12</ecNumber>
    </recommendedName>
</protein>
<evidence type="ECO:0000313" key="9">
    <source>
        <dbReference type="EMBL" id="EFJ31355.1"/>
    </source>
</evidence>
<dbReference type="InterPro" id="IPR038765">
    <property type="entry name" value="Papain-like_cys_pep_sf"/>
</dbReference>
<dbReference type="Gramene" id="EFJ31355">
    <property type="protein sequence ID" value="EFJ31355"/>
    <property type="gene ID" value="SELMODRAFT_88682"/>
</dbReference>
<organism evidence="10">
    <name type="scientific">Selaginella moellendorffii</name>
    <name type="common">Spikemoss</name>
    <dbReference type="NCBI Taxonomy" id="88036"/>
    <lineage>
        <taxon>Eukaryota</taxon>
        <taxon>Viridiplantae</taxon>
        <taxon>Streptophyta</taxon>
        <taxon>Embryophyta</taxon>
        <taxon>Tracheophyta</taxon>
        <taxon>Lycopodiopsida</taxon>
        <taxon>Selaginellales</taxon>
        <taxon>Selaginellaceae</taxon>
        <taxon>Selaginella</taxon>
    </lineage>
</organism>
<comment type="catalytic activity">
    <reaction evidence="1">
        <text>Thiol-dependent hydrolysis of ester, thioester, amide, peptide and isopeptide bonds formed by the C-terminal Gly of ubiquitin (a 76-residue protein attached to proteins as an intracellular targeting signal).</text>
        <dbReference type="EC" id="3.4.19.12"/>
    </reaction>
</comment>
<dbReference type="InParanoid" id="D8R952"/>
<feature type="domain" description="USP" evidence="8">
    <location>
        <begin position="24"/>
        <end position="362"/>
    </location>
</feature>
<evidence type="ECO:0000259" key="8">
    <source>
        <dbReference type="PROSITE" id="PS50235"/>
    </source>
</evidence>
<dbReference type="Pfam" id="PF00443">
    <property type="entry name" value="UCH"/>
    <property type="match status" value="1"/>
</dbReference>
<dbReference type="InterPro" id="IPR028889">
    <property type="entry name" value="USP"/>
</dbReference>
<name>D8R952_SELML</name>
<keyword evidence="5" id="KW-0833">Ubl conjugation pathway</keyword>
<dbReference type="KEGG" id="smo:SELMODRAFT_88682"/>
<dbReference type="InterPro" id="IPR001394">
    <property type="entry name" value="Peptidase_C19_UCH"/>
</dbReference>
<keyword evidence="10" id="KW-1185">Reference proteome</keyword>
<comment type="similarity">
    <text evidence="2">Belongs to the peptidase C19 family.</text>
</comment>
<dbReference type="eggNOG" id="KOG1868">
    <property type="taxonomic scope" value="Eukaryota"/>
</dbReference>
<keyword evidence="7" id="KW-0788">Thiol protease</keyword>
<evidence type="ECO:0000313" key="10">
    <source>
        <dbReference type="Proteomes" id="UP000001514"/>
    </source>
</evidence>
<evidence type="ECO:0000256" key="5">
    <source>
        <dbReference type="ARBA" id="ARBA00022786"/>
    </source>
</evidence>
<dbReference type="Gene3D" id="3.90.70.10">
    <property type="entry name" value="Cysteine proteinases"/>
    <property type="match status" value="1"/>
</dbReference>
<dbReference type="PROSITE" id="PS00973">
    <property type="entry name" value="USP_2"/>
    <property type="match status" value="1"/>
</dbReference>
<reference evidence="9 10" key="1">
    <citation type="journal article" date="2011" name="Science">
        <title>The Selaginella genome identifies genetic changes associated with the evolution of vascular plants.</title>
        <authorList>
            <person name="Banks J.A."/>
            <person name="Nishiyama T."/>
            <person name="Hasebe M."/>
            <person name="Bowman J.L."/>
            <person name="Gribskov M."/>
            <person name="dePamphilis C."/>
            <person name="Albert V.A."/>
            <person name="Aono N."/>
            <person name="Aoyama T."/>
            <person name="Ambrose B.A."/>
            <person name="Ashton N.W."/>
            <person name="Axtell M.J."/>
            <person name="Barker E."/>
            <person name="Barker M.S."/>
            <person name="Bennetzen J.L."/>
            <person name="Bonawitz N.D."/>
            <person name="Chapple C."/>
            <person name="Cheng C."/>
            <person name="Correa L.G."/>
            <person name="Dacre M."/>
            <person name="DeBarry J."/>
            <person name="Dreyer I."/>
            <person name="Elias M."/>
            <person name="Engstrom E.M."/>
            <person name="Estelle M."/>
            <person name="Feng L."/>
            <person name="Finet C."/>
            <person name="Floyd S.K."/>
            <person name="Frommer W.B."/>
            <person name="Fujita T."/>
            <person name="Gramzow L."/>
            <person name="Gutensohn M."/>
            <person name="Harholt J."/>
            <person name="Hattori M."/>
            <person name="Heyl A."/>
            <person name="Hirai T."/>
            <person name="Hiwatashi Y."/>
            <person name="Ishikawa M."/>
            <person name="Iwata M."/>
            <person name="Karol K.G."/>
            <person name="Koehler B."/>
            <person name="Kolukisaoglu U."/>
            <person name="Kubo M."/>
            <person name="Kurata T."/>
            <person name="Lalonde S."/>
            <person name="Li K."/>
            <person name="Li Y."/>
            <person name="Litt A."/>
            <person name="Lyons E."/>
            <person name="Manning G."/>
            <person name="Maruyama T."/>
            <person name="Michael T.P."/>
            <person name="Mikami K."/>
            <person name="Miyazaki S."/>
            <person name="Morinaga S."/>
            <person name="Murata T."/>
            <person name="Mueller-Roeber B."/>
            <person name="Nelson D.R."/>
            <person name="Obara M."/>
            <person name="Oguri Y."/>
            <person name="Olmstead R.G."/>
            <person name="Onodera N."/>
            <person name="Petersen B.L."/>
            <person name="Pils B."/>
            <person name="Prigge M."/>
            <person name="Rensing S.A."/>
            <person name="Riano-Pachon D.M."/>
            <person name="Roberts A.W."/>
            <person name="Sato Y."/>
            <person name="Scheller H.V."/>
            <person name="Schulz B."/>
            <person name="Schulz C."/>
            <person name="Shakirov E.V."/>
            <person name="Shibagaki N."/>
            <person name="Shinohara N."/>
            <person name="Shippen D.E."/>
            <person name="Soerensen I."/>
            <person name="Sotooka R."/>
            <person name="Sugimoto N."/>
            <person name="Sugita M."/>
            <person name="Sumikawa N."/>
            <person name="Tanurdzic M."/>
            <person name="Theissen G."/>
            <person name="Ulvskov P."/>
            <person name="Wakazuki S."/>
            <person name="Weng J.K."/>
            <person name="Willats W.W."/>
            <person name="Wipf D."/>
            <person name="Wolf P.G."/>
            <person name="Yang L."/>
            <person name="Zimmer A.D."/>
            <person name="Zhu Q."/>
            <person name="Mitros T."/>
            <person name="Hellsten U."/>
            <person name="Loque D."/>
            <person name="Otillar R."/>
            <person name="Salamov A."/>
            <person name="Schmutz J."/>
            <person name="Shapiro H."/>
            <person name="Lindquist E."/>
            <person name="Lucas S."/>
            <person name="Rokhsar D."/>
            <person name="Grigoriev I.V."/>
        </authorList>
    </citation>
    <scope>NUCLEOTIDE SEQUENCE [LARGE SCALE GENOMIC DNA]</scope>
</reference>
<dbReference type="PANTHER" id="PTHR24006:SF888">
    <property type="entry name" value="UBIQUITIN CARBOXYL-TERMINAL HYDROLASE 30"/>
    <property type="match status" value="1"/>
</dbReference>
<gene>
    <name evidence="9" type="ORF">SELMODRAFT_88682</name>
</gene>
<evidence type="ECO:0000256" key="3">
    <source>
        <dbReference type="ARBA" id="ARBA00012759"/>
    </source>
</evidence>
<dbReference type="HOGENOM" id="CLU_008279_14_0_1"/>
<evidence type="ECO:0000256" key="4">
    <source>
        <dbReference type="ARBA" id="ARBA00022670"/>
    </source>
</evidence>
<accession>D8R952</accession>
<dbReference type="PROSITE" id="PS50235">
    <property type="entry name" value="USP_3"/>
    <property type="match status" value="1"/>
</dbReference>
<dbReference type="InterPro" id="IPR018200">
    <property type="entry name" value="USP_CS"/>
</dbReference>
<dbReference type="GO" id="GO:0006508">
    <property type="term" value="P:proteolysis"/>
    <property type="evidence" value="ECO:0007669"/>
    <property type="project" value="UniProtKB-KW"/>
</dbReference>
<dbReference type="FunCoup" id="D8R952">
    <property type="interactions" value="854"/>
</dbReference>
<evidence type="ECO:0000256" key="7">
    <source>
        <dbReference type="ARBA" id="ARBA00022807"/>
    </source>
</evidence>
<dbReference type="AlphaFoldDB" id="D8R952"/>
<keyword evidence="4" id="KW-0645">Protease</keyword>
<dbReference type="GO" id="GO:0004843">
    <property type="term" value="F:cysteine-type deubiquitinase activity"/>
    <property type="evidence" value="ECO:0000318"/>
    <property type="project" value="GO_Central"/>
</dbReference>
<dbReference type="PANTHER" id="PTHR24006">
    <property type="entry name" value="UBIQUITIN CARBOXYL-TERMINAL HYDROLASE"/>
    <property type="match status" value="1"/>
</dbReference>
<dbReference type="EMBL" id="GL377574">
    <property type="protein sequence ID" value="EFJ31355.1"/>
    <property type="molecule type" value="Genomic_DNA"/>
</dbReference>
<dbReference type="GO" id="GO:0005634">
    <property type="term" value="C:nucleus"/>
    <property type="evidence" value="ECO:0000318"/>
    <property type="project" value="GO_Central"/>
</dbReference>
<evidence type="ECO:0000256" key="1">
    <source>
        <dbReference type="ARBA" id="ARBA00000707"/>
    </source>
</evidence>
<sequence>MLVRALPQWIRGSHGAHQRELTVPGLQNSGNNCFLNAILQALASSQKFAAYLRAYENLEGDEREPSMPLSSALCELLEELGEVAPGHRIVSPRQVMRVLGHYARSFDLGMQQDAAEALSYLAAALQHERMENFEEYRPTLQSLADVSALSRQMESLIHTDDFQSKLALNYWRQQLRWPMEGTYGSSIICSQCGFQRKACTIEDCLDQFTMLERVSNFKCSRCAHLAAACFLSRRPEDNKDHISFSTTLDLSPFTIASKQTPTRKDSAEIDPRVFKTAMLPVLRALGSTGLKLYDLISVVVHQGSPMSGHYTVYRKVKETKQGDVKIAREETMWFAISDADVVKVSEEEVLEARATLLFYELH</sequence>
<keyword evidence="6" id="KW-0378">Hydrolase</keyword>
<dbReference type="Proteomes" id="UP000001514">
    <property type="component" value="Unassembled WGS sequence"/>
</dbReference>
<dbReference type="GO" id="GO:0016579">
    <property type="term" value="P:protein deubiquitination"/>
    <property type="evidence" value="ECO:0007669"/>
    <property type="project" value="InterPro"/>
</dbReference>
<dbReference type="EC" id="3.4.19.12" evidence="3"/>
<proteinExistence type="inferred from homology"/>
<evidence type="ECO:0000256" key="2">
    <source>
        <dbReference type="ARBA" id="ARBA00009085"/>
    </source>
</evidence>
<dbReference type="PROSITE" id="PS00972">
    <property type="entry name" value="USP_1"/>
    <property type="match status" value="1"/>
</dbReference>
<evidence type="ECO:0000256" key="6">
    <source>
        <dbReference type="ARBA" id="ARBA00022801"/>
    </source>
</evidence>